<accession>A0A9P5Q422</accession>
<dbReference type="EMBL" id="JADNRY010000013">
    <property type="protein sequence ID" value="KAF9074409.1"/>
    <property type="molecule type" value="Genomic_DNA"/>
</dbReference>
<evidence type="ECO:0000259" key="2">
    <source>
        <dbReference type="Pfam" id="PF20151"/>
    </source>
</evidence>
<evidence type="ECO:0000313" key="3">
    <source>
        <dbReference type="EMBL" id="KAF9074409.1"/>
    </source>
</evidence>
<comment type="caution">
    <text evidence="3">The sequence shown here is derived from an EMBL/GenBank/DDBJ whole genome shotgun (WGS) entry which is preliminary data.</text>
</comment>
<keyword evidence="1" id="KW-0812">Transmembrane</keyword>
<keyword evidence="1" id="KW-1133">Transmembrane helix</keyword>
<feature type="transmembrane region" description="Helical" evidence="1">
    <location>
        <begin position="86"/>
        <end position="106"/>
    </location>
</feature>
<evidence type="ECO:0000313" key="4">
    <source>
        <dbReference type="Proteomes" id="UP000772434"/>
    </source>
</evidence>
<feature type="transmembrane region" description="Helical" evidence="1">
    <location>
        <begin position="118"/>
        <end position="138"/>
    </location>
</feature>
<gene>
    <name evidence="3" type="ORF">BDP27DRAFT_1317033</name>
</gene>
<sequence length="287" mass="32334">MATDNITSILIDSHIVIYTQVAMLTLLTYDYILSFSQEVAYVWFSNWGWIKVLYLFTRYSPFIDTILAIEEKLNPYIDTVSCNRTMTFNTIFSGLGIGISDIILMIRTYAMCQRSRKVLLILVLQWVFISVVDLLAIVKWTGSFSEPIVSVGGYPSCFLAGENKDGMVNYVSLLVGETVVVALTFWQGFRDCHYSKYGFFAASQGVLVNFYRDGILFFMCILPITLGNVLVLVFAPPQLQVLNTPLRVMHSILCSRLVIHVREVANPEDALTEEDIGDLVLPGSEEV</sequence>
<organism evidence="3 4">
    <name type="scientific">Rhodocollybia butyracea</name>
    <dbReference type="NCBI Taxonomy" id="206335"/>
    <lineage>
        <taxon>Eukaryota</taxon>
        <taxon>Fungi</taxon>
        <taxon>Dikarya</taxon>
        <taxon>Basidiomycota</taxon>
        <taxon>Agaricomycotina</taxon>
        <taxon>Agaricomycetes</taxon>
        <taxon>Agaricomycetidae</taxon>
        <taxon>Agaricales</taxon>
        <taxon>Marasmiineae</taxon>
        <taxon>Omphalotaceae</taxon>
        <taxon>Rhodocollybia</taxon>
    </lineage>
</organism>
<keyword evidence="4" id="KW-1185">Reference proteome</keyword>
<dbReference type="Proteomes" id="UP000772434">
    <property type="component" value="Unassembled WGS sequence"/>
</dbReference>
<evidence type="ECO:0000256" key="1">
    <source>
        <dbReference type="SAM" id="Phobius"/>
    </source>
</evidence>
<reference evidence="3" key="1">
    <citation type="submission" date="2020-11" db="EMBL/GenBank/DDBJ databases">
        <authorList>
            <consortium name="DOE Joint Genome Institute"/>
            <person name="Ahrendt S."/>
            <person name="Riley R."/>
            <person name="Andreopoulos W."/>
            <person name="Labutti K."/>
            <person name="Pangilinan J."/>
            <person name="Ruiz-Duenas F.J."/>
            <person name="Barrasa J.M."/>
            <person name="Sanchez-Garcia M."/>
            <person name="Camarero S."/>
            <person name="Miyauchi S."/>
            <person name="Serrano A."/>
            <person name="Linde D."/>
            <person name="Babiker R."/>
            <person name="Drula E."/>
            <person name="Ayuso-Fernandez I."/>
            <person name="Pacheco R."/>
            <person name="Padilla G."/>
            <person name="Ferreira P."/>
            <person name="Barriuso J."/>
            <person name="Kellner H."/>
            <person name="Castanera R."/>
            <person name="Alfaro M."/>
            <person name="Ramirez L."/>
            <person name="Pisabarro A.G."/>
            <person name="Kuo A."/>
            <person name="Tritt A."/>
            <person name="Lipzen A."/>
            <person name="He G."/>
            <person name="Yan M."/>
            <person name="Ng V."/>
            <person name="Cullen D."/>
            <person name="Martin F."/>
            <person name="Rosso M.-N."/>
            <person name="Henrissat B."/>
            <person name="Hibbett D."/>
            <person name="Martinez A.T."/>
            <person name="Grigoriev I.V."/>
        </authorList>
    </citation>
    <scope>NUCLEOTIDE SEQUENCE</scope>
    <source>
        <strain evidence="3">AH 40177</strain>
    </source>
</reference>
<dbReference type="InterPro" id="IPR045340">
    <property type="entry name" value="DUF6533"/>
</dbReference>
<dbReference type="Pfam" id="PF20151">
    <property type="entry name" value="DUF6533"/>
    <property type="match status" value="1"/>
</dbReference>
<dbReference type="OrthoDB" id="3341843at2759"/>
<feature type="transmembrane region" description="Helical" evidence="1">
    <location>
        <begin position="167"/>
        <end position="186"/>
    </location>
</feature>
<keyword evidence="1" id="KW-0472">Membrane</keyword>
<feature type="transmembrane region" description="Helical" evidence="1">
    <location>
        <begin position="6"/>
        <end position="27"/>
    </location>
</feature>
<name>A0A9P5Q422_9AGAR</name>
<proteinExistence type="predicted"/>
<feature type="transmembrane region" description="Helical" evidence="1">
    <location>
        <begin position="215"/>
        <end position="235"/>
    </location>
</feature>
<feature type="domain" description="DUF6533" evidence="2">
    <location>
        <begin position="18"/>
        <end position="63"/>
    </location>
</feature>
<protein>
    <recommendedName>
        <fullName evidence="2">DUF6533 domain-containing protein</fullName>
    </recommendedName>
</protein>
<dbReference type="AlphaFoldDB" id="A0A9P5Q422"/>